<dbReference type="PIRSF" id="PIRSF029958">
    <property type="entry name" value="Necrosis-inducing_protein"/>
    <property type="match status" value="1"/>
</dbReference>
<keyword evidence="2" id="KW-0843">Virulence</keyword>
<comment type="similarity">
    <text evidence="1">Belongs to the Necrosis inducing protein (NPP1) family.</text>
</comment>
<gene>
    <name evidence="6" type="ORF">BFW01_g10403</name>
    <name evidence="5" type="ORF">DBV05_g4984</name>
</gene>
<dbReference type="PANTHER" id="PTHR33657:SF8">
    <property type="entry name" value="DOMAIN PROTEIN, PUTATIVE (AFU_ORTHOLOGUE AFUA_5G00600)-RELATED"/>
    <property type="match status" value="1"/>
</dbReference>
<dbReference type="Proteomes" id="UP000325902">
    <property type="component" value="Unassembled WGS sequence"/>
</dbReference>
<dbReference type="EMBL" id="MDYX01000024">
    <property type="protein sequence ID" value="KAF9629200.1"/>
    <property type="molecule type" value="Genomic_DNA"/>
</dbReference>
<evidence type="ECO:0000256" key="3">
    <source>
        <dbReference type="SAM" id="MobiDB-lite"/>
    </source>
</evidence>
<feature type="chain" id="PRO_5038243383" evidence="4">
    <location>
        <begin position="19"/>
        <end position="239"/>
    </location>
</feature>
<dbReference type="Pfam" id="PF05630">
    <property type="entry name" value="NPP1"/>
    <property type="match status" value="1"/>
</dbReference>
<feature type="signal peptide" evidence="4">
    <location>
        <begin position="1"/>
        <end position="18"/>
    </location>
</feature>
<reference evidence="6" key="1">
    <citation type="submission" date="2016-08" db="EMBL/GenBank/DDBJ databases">
        <authorList>
            <person name="Yan J."/>
        </authorList>
    </citation>
    <scope>NUCLEOTIDE SEQUENCE</scope>
    <source>
        <strain evidence="6">CSS-01s</strain>
    </source>
</reference>
<dbReference type="EMBL" id="VCHE01000024">
    <property type="protein sequence ID" value="KAB2576422.1"/>
    <property type="molecule type" value="Genomic_DNA"/>
</dbReference>
<dbReference type="PANTHER" id="PTHR33657">
    <property type="entry name" value="DOMAIN PROTEIN, PUTATIVE (AFU_ORTHOLOGUE AFUA_5G00600)-RELATED"/>
    <property type="match status" value="1"/>
</dbReference>
<dbReference type="Proteomes" id="UP000627934">
    <property type="component" value="Unassembled WGS sequence"/>
</dbReference>
<comment type="caution">
    <text evidence="5">The sequence shown here is derived from an EMBL/GenBank/DDBJ whole genome shotgun (WGS) entry which is preliminary data.</text>
</comment>
<name>A0A5N5DHA3_9PEZI</name>
<protein>
    <submittedName>
        <fullName evidence="6">Necrosis- and ethylene-inducing protein 1 protein</fullName>
    </submittedName>
</protein>
<keyword evidence="7" id="KW-1185">Reference proteome</keyword>
<sequence length="239" mass="25540">MYMNTLVSVLAAASCAAAAPLQLEARGTVAHDSLNPWPEAVRAGVEGEAIKRFAPLLHIAHGCQPYTAVNEAGDTSGGLQDTGSSTGGCRDQSKGQTYARGVQHGDRYAIMYAWYFPKDQPSSGVSAGAHRHDWESVVVWLDNATDQNMIGAAASGHGGFKTTTTPQKEGDRVMAEYFTNFPTNHELQFKTSPGKTYPVLDWDAMTDAARTALQDTDFGSANVPFKNGNLEANLDKAAV</sequence>
<reference evidence="6" key="2">
    <citation type="journal article" date="2018" name="DNA Res.">
        <title>Comparative genome and transcriptome analyses reveal adaptations to opportunistic infections in woody plant degrading pathogens of Botryosphaeriaceae.</title>
        <authorList>
            <person name="Yan J.Y."/>
            <person name="Zhao W.S."/>
            <person name="Chen Z."/>
            <person name="Xing Q.K."/>
            <person name="Zhang W."/>
            <person name="Chethana K.W.T."/>
            <person name="Xue M.F."/>
            <person name="Xu J.P."/>
            <person name="Phillips A.J.L."/>
            <person name="Wang Y."/>
            <person name="Liu J.H."/>
            <person name="Liu M."/>
            <person name="Zhou Y."/>
            <person name="Jayawardena R.S."/>
            <person name="Manawasinghe I.S."/>
            <person name="Huang J.B."/>
            <person name="Qiao G.H."/>
            <person name="Fu C.Y."/>
            <person name="Guo F.F."/>
            <person name="Dissanayake A.J."/>
            <person name="Peng Y.L."/>
            <person name="Hyde K.D."/>
            <person name="Li X.H."/>
        </authorList>
    </citation>
    <scope>NUCLEOTIDE SEQUENCE</scope>
    <source>
        <strain evidence="6">CSS-01s</strain>
    </source>
</reference>
<organism evidence="5 7">
    <name type="scientific">Lasiodiplodia theobromae</name>
    <dbReference type="NCBI Taxonomy" id="45133"/>
    <lineage>
        <taxon>Eukaryota</taxon>
        <taxon>Fungi</taxon>
        <taxon>Dikarya</taxon>
        <taxon>Ascomycota</taxon>
        <taxon>Pezizomycotina</taxon>
        <taxon>Dothideomycetes</taxon>
        <taxon>Dothideomycetes incertae sedis</taxon>
        <taxon>Botryosphaeriales</taxon>
        <taxon>Botryosphaeriaceae</taxon>
        <taxon>Lasiodiplodia</taxon>
    </lineage>
</organism>
<evidence type="ECO:0000256" key="1">
    <source>
        <dbReference type="ARBA" id="ARBA00009520"/>
    </source>
</evidence>
<accession>A0A5N5DHA3</accession>
<dbReference type="OrthoDB" id="89086at2759"/>
<evidence type="ECO:0000256" key="2">
    <source>
        <dbReference type="ARBA" id="ARBA00023026"/>
    </source>
</evidence>
<keyword evidence="4" id="KW-0732">Signal</keyword>
<reference evidence="5 7" key="3">
    <citation type="journal article" date="2019" name="Sci. Rep.">
        <title>A multi-omics analysis of the grapevine pathogen Lasiodiplodia theobromae reveals that temperature affects the expression of virulence- and pathogenicity-related genes.</title>
        <authorList>
            <person name="Felix C."/>
            <person name="Meneses R."/>
            <person name="Goncalves M.F.M."/>
            <person name="Tilleman L."/>
            <person name="Duarte A.S."/>
            <person name="Jorrin-Novo J.V."/>
            <person name="Van de Peer Y."/>
            <person name="Deforce D."/>
            <person name="Van Nieuwerburgh F."/>
            <person name="Esteves A.C."/>
            <person name="Alves A."/>
        </authorList>
    </citation>
    <scope>NUCLEOTIDE SEQUENCE [LARGE SCALE GENOMIC DNA]</scope>
    <source>
        <strain evidence="5 7">LA-SOL3</strain>
    </source>
</reference>
<dbReference type="AlphaFoldDB" id="A0A5N5DHA3"/>
<proteinExistence type="inferred from homology"/>
<evidence type="ECO:0000313" key="5">
    <source>
        <dbReference type="EMBL" id="KAB2576422.1"/>
    </source>
</evidence>
<evidence type="ECO:0000313" key="7">
    <source>
        <dbReference type="Proteomes" id="UP000325902"/>
    </source>
</evidence>
<dbReference type="InterPro" id="IPR008701">
    <property type="entry name" value="NPP1"/>
</dbReference>
<feature type="region of interest" description="Disordered" evidence="3">
    <location>
        <begin position="74"/>
        <end position="98"/>
    </location>
</feature>
<evidence type="ECO:0000313" key="6">
    <source>
        <dbReference type="EMBL" id="KAF9629200.1"/>
    </source>
</evidence>
<evidence type="ECO:0000256" key="4">
    <source>
        <dbReference type="SAM" id="SignalP"/>
    </source>
</evidence>